<keyword evidence="2" id="KW-1185">Reference proteome</keyword>
<gene>
    <name evidence="1" type="ORF">AVEN_110018_1</name>
</gene>
<dbReference type="AlphaFoldDB" id="A0A4Y2H5Y6"/>
<protein>
    <submittedName>
        <fullName evidence="1">Uncharacterized protein</fullName>
    </submittedName>
</protein>
<accession>A0A4Y2H5Y6</accession>
<sequence length="102" mass="11958">MSNRSRKRAARKIGRALFFTRQPPEFTWRTSLQRRKQRSVASPVLHHSPHNSSAFDLQTAVAGKRTCGRRHSIFTDPTMFWTEVAFHWLSTSRDFACFRMMS</sequence>
<reference evidence="1 2" key="1">
    <citation type="journal article" date="2019" name="Sci. Rep.">
        <title>Orb-weaving spider Araneus ventricosus genome elucidates the spidroin gene catalogue.</title>
        <authorList>
            <person name="Kono N."/>
            <person name="Nakamura H."/>
            <person name="Ohtoshi R."/>
            <person name="Moran D.A.P."/>
            <person name="Shinohara A."/>
            <person name="Yoshida Y."/>
            <person name="Fujiwara M."/>
            <person name="Mori M."/>
            <person name="Tomita M."/>
            <person name="Arakawa K."/>
        </authorList>
    </citation>
    <scope>NUCLEOTIDE SEQUENCE [LARGE SCALE GENOMIC DNA]</scope>
</reference>
<name>A0A4Y2H5Y6_ARAVE</name>
<dbReference type="EMBL" id="BGPR01001697">
    <property type="protein sequence ID" value="GBM59744.1"/>
    <property type="molecule type" value="Genomic_DNA"/>
</dbReference>
<comment type="caution">
    <text evidence="1">The sequence shown here is derived from an EMBL/GenBank/DDBJ whole genome shotgun (WGS) entry which is preliminary data.</text>
</comment>
<evidence type="ECO:0000313" key="2">
    <source>
        <dbReference type="Proteomes" id="UP000499080"/>
    </source>
</evidence>
<organism evidence="1 2">
    <name type="scientific">Araneus ventricosus</name>
    <name type="common">Orbweaver spider</name>
    <name type="synonym">Epeira ventricosa</name>
    <dbReference type="NCBI Taxonomy" id="182803"/>
    <lineage>
        <taxon>Eukaryota</taxon>
        <taxon>Metazoa</taxon>
        <taxon>Ecdysozoa</taxon>
        <taxon>Arthropoda</taxon>
        <taxon>Chelicerata</taxon>
        <taxon>Arachnida</taxon>
        <taxon>Araneae</taxon>
        <taxon>Araneomorphae</taxon>
        <taxon>Entelegynae</taxon>
        <taxon>Araneoidea</taxon>
        <taxon>Araneidae</taxon>
        <taxon>Araneus</taxon>
    </lineage>
</organism>
<dbReference type="Proteomes" id="UP000499080">
    <property type="component" value="Unassembled WGS sequence"/>
</dbReference>
<evidence type="ECO:0000313" key="1">
    <source>
        <dbReference type="EMBL" id="GBM59744.1"/>
    </source>
</evidence>
<proteinExistence type="predicted"/>